<keyword evidence="2" id="KW-0660">Purine salvage</keyword>
<name>L0AAP8_CALLD</name>
<organism evidence="3 4">
    <name type="scientific">Caldisphaera lagunensis (strain DSM 15908 / JCM 11604 / ANMR 0165 / IC-154)</name>
    <dbReference type="NCBI Taxonomy" id="1056495"/>
    <lineage>
        <taxon>Archaea</taxon>
        <taxon>Thermoproteota</taxon>
        <taxon>Thermoprotei</taxon>
        <taxon>Acidilobales</taxon>
        <taxon>Caldisphaeraceae</taxon>
        <taxon>Caldisphaera</taxon>
    </lineage>
</organism>
<dbReference type="eggNOG" id="arCOG00031">
    <property type="taxonomic scope" value="Archaea"/>
</dbReference>
<dbReference type="AlphaFoldDB" id="L0AAP8"/>
<reference evidence="4" key="1">
    <citation type="submission" date="2012-03" db="EMBL/GenBank/DDBJ databases">
        <title>Complete genome of Caldisphaera lagunensis DSM 15908.</title>
        <authorList>
            <person name="Lucas S."/>
            <person name="Copeland A."/>
            <person name="Lapidus A."/>
            <person name="Glavina del Rio T."/>
            <person name="Dalin E."/>
            <person name="Tice H."/>
            <person name="Bruce D."/>
            <person name="Goodwin L."/>
            <person name="Pitluck S."/>
            <person name="Peters L."/>
            <person name="Mikhailova N."/>
            <person name="Teshima H."/>
            <person name="Kyrpides N."/>
            <person name="Mavromatis K."/>
            <person name="Ivanova N."/>
            <person name="Brettin T."/>
            <person name="Detter J.C."/>
            <person name="Han C."/>
            <person name="Larimer F."/>
            <person name="Land M."/>
            <person name="Hauser L."/>
            <person name="Markowitz V."/>
            <person name="Cheng J.-F."/>
            <person name="Hugenholtz P."/>
            <person name="Woyke T."/>
            <person name="Wu D."/>
            <person name="Spring S."/>
            <person name="Schroeder M."/>
            <person name="Brambilla E."/>
            <person name="Klenk H.-P."/>
            <person name="Eisen J.A."/>
        </authorList>
    </citation>
    <scope>NUCLEOTIDE SEQUENCE [LARGE SCALE GENOMIC DNA]</scope>
    <source>
        <strain evidence="4">DSM 15908 / JCM 11604 / IC-154</strain>
    </source>
</reference>
<protein>
    <submittedName>
        <fullName evidence="3">Uncharacterized protein</fullName>
    </submittedName>
</protein>
<gene>
    <name evidence="3" type="ordered locus">Calag_0418</name>
</gene>
<dbReference type="KEGG" id="clg:Calag_0418"/>
<dbReference type="STRING" id="1056495.Calag_0418"/>
<accession>L0AAP8</accession>
<sequence length="281" mass="32100">MEILERVNTMSERHDSWHKQDEDGKNNFFDMLDSSKNVKLMVFRLLGALKYFYSFKELEERLNVPAQILWRYVTLRTVPERSTAEKILNKIRSSHIIDDILSKYYIENEELWSLLSNPGIMTLAGLRALDDLKDQKINVIVSAPDSYAAALGATFSSLFHAKLCAASHSPYSKHIISKNYKVSSEFFDVLLLPRECISRKSKIIIVTIDGNKTALLSSMIDLAITRQTHVEGIVAVMGSKSKIEELAKTKLKYNTKTIVLINTDDIKEIKHKEQSVKVDFK</sequence>
<evidence type="ECO:0000313" key="4">
    <source>
        <dbReference type="Proteomes" id="UP000010469"/>
    </source>
</evidence>
<dbReference type="EMBL" id="CP003378">
    <property type="protein sequence ID" value="AFZ70187.1"/>
    <property type="molecule type" value="Genomic_DNA"/>
</dbReference>
<dbReference type="InterPro" id="IPR050118">
    <property type="entry name" value="Pur/Pyrimidine_PRTase"/>
</dbReference>
<keyword evidence="1" id="KW-0808">Transferase</keyword>
<dbReference type="InParanoid" id="L0AAP8"/>
<dbReference type="HOGENOM" id="CLU_086256_0_0_2"/>
<dbReference type="GO" id="GO:0006166">
    <property type="term" value="P:purine ribonucleoside salvage"/>
    <property type="evidence" value="ECO:0007669"/>
    <property type="project" value="UniProtKB-KW"/>
</dbReference>
<dbReference type="PANTHER" id="PTHR43864:SF1">
    <property type="entry name" value="XANTHINE PHOSPHORIBOSYLTRANSFERASE"/>
    <property type="match status" value="1"/>
</dbReference>
<dbReference type="PANTHER" id="PTHR43864">
    <property type="entry name" value="HYPOXANTHINE/GUANINE PHOSPHORIBOSYLTRANSFERASE"/>
    <property type="match status" value="1"/>
</dbReference>
<evidence type="ECO:0000256" key="1">
    <source>
        <dbReference type="ARBA" id="ARBA00022679"/>
    </source>
</evidence>
<evidence type="ECO:0000256" key="2">
    <source>
        <dbReference type="ARBA" id="ARBA00022726"/>
    </source>
</evidence>
<dbReference type="Proteomes" id="UP000010469">
    <property type="component" value="Chromosome"/>
</dbReference>
<dbReference type="GO" id="GO:0016740">
    <property type="term" value="F:transferase activity"/>
    <property type="evidence" value="ECO:0007669"/>
    <property type="project" value="UniProtKB-KW"/>
</dbReference>
<keyword evidence="4" id="KW-1185">Reference proteome</keyword>
<evidence type="ECO:0000313" key="3">
    <source>
        <dbReference type="EMBL" id="AFZ70187.1"/>
    </source>
</evidence>
<proteinExistence type="predicted"/>